<keyword evidence="5 7" id="KW-1133">Transmembrane helix</keyword>
<evidence type="ECO:0000256" key="4">
    <source>
        <dbReference type="ARBA" id="ARBA00022692"/>
    </source>
</evidence>
<feature type="transmembrane region" description="Helical" evidence="7">
    <location>
        <begin position="250"/>
        <end position="267"/>
    </location>
</feature>
<keyword evidence="6 7" id="KW-0472">Membrane</keyword>
<feature type="transmembrane region" description="Helical" evidence="7">
    <location>
        <begin position="187"/>
        <end position="206"/>
    </location>
</feature>
<keyword evidence="4 7" id="KW-0812">Transmembrane</keyword>
<evidence type="ECO:0000256" key="7">
    <source>
        <dbReference type="SAM" id="Phobius"/>
    </source>
</evidence>
<proteinExistence type="inferred from homology"/>
<evidence type="ECO:0000256" key="2">
    <source>
        <dbReference type="ARBA" id="ARBA00007362"/>
    </source>
</evidence>
<comment type="caution">
    <text evidence="9">The sequence shown here is derived from an EMBL/GenBank/DDBJ whole genome shotgun (WGS) entry which is preliminary data.</text>
</comment>
<dbReference type="InterPro" id="IPR037185">
    <property type="entry name" value="EmrE-like"/>
</dbReference>
<evidence type="ECO:0000313" key="9">
    <source>
        <dbReference type="EMBL" id="KAB1479785.1"/>
    </source>
</evidence>
<sequence>MCMFYDGLRRLEMSVKQAELMMLFVTFSWSSSYLLMKIALTGVDPFTLMLLRFSIAFLCVLPLLLRTLKFCTKRTVVKSLVLGFLVYSSLFGTIMGLKHTTASTAAFLGTTAVVLVPILEAIWTRKMPPMLTILSIALAFVGLVLFTVKDGLSLDIGALYCLWGAFGYAVYILVVGRMANEDDMFPASLLQFGAIAIFSAISAYVFETPHLPQTGLQWGAVLGLAVVCSAFCFVMQSIVQRYLSPSRTGLIFSMEPVFAAILAYFILDEVMDGQGLIGALLIMIANVLKNIVYRIRYMNAQRKRKIWNRKRVA</sequence>
<dbReference type="EMBL" id="WBKH01000001">
    <property type="protein sequence ID" value="KAB1479785.1"/>
    <property type="molecule type" value="Genomic_DNA"/>
</dbReference>
<feature type="transmembrane region" description="Helical" evidence="7">
    <location>
        <begin position="273"/>
        <end position="295"/>
    </location>
</feature>
<evidence type="ECO:0000256" key="5">
    <source>
        <dbReference type="ARBA" id="ARBA00022989"/>
    </source>
</evidence>
<dbReference type="PANTHER" id="PTHR42920:SF5">
    <property type="entry name" value="EAMA DOMAIN-CONTAINING PROTEIN"/>
    <property type="match status" value="1"/>
</dbReference>
<keyword evidence="3" id="KW-1003">Cell membrane</keyword>
<accession>A0A833CCC6</accession>
<evidence type="ECO:0000256" key="6">
    <source>
        <dbReference type="ARBA" id="ARBA00023136"/>
    </source>
</evidence>
<name>A0A833CCC6_9FIRM</name>
<evidence type="ECO:0000313" key="10">
    <source>
        <dbReference type="Proteomes" id="UP000434554"/>
    </source>
</evidence>
<feature type="domain" description="EamA" evidence="8">
    <location>
        <begin position="156"/>
        <end position="286"/>
    </location>
</feature>
<dbReference type="InterPro" id="IPR051258">
    <property type="entry name" value="Diverse_Substrate_Transporter"/>
</dbReference>
<evidence type="ECO:0000256" key="1">
    <source>
        <dbReference type="ARBA" id="ARBA00004651"/>
    </source>
</evidence>
<feature type="transmembrane region" description="Helical" evidence="7">
    <location>
        <begin position="46"/>
        <end position="65"/>
    </location>
</feature>
<feature type="transmembrane region" description="Helical" evidence="7">
    <location>
        <begin position="154"/>
        <end position="175"/>
    </location>
</feature>
<feature type="transmembrane region" description="Helical" evidence="7">
    <location>
        <begin position="218"/>
        <end position="238"/>
    </location>
</feature>
<gene>
    <name evidence="9" type="ORF">F8R14_00485</name>
</gene>
<comment type="similarity">
    <text evidence="2">Belongs to the EamA transporter family.</text>
</comment>
<protein>
    <submittedName>
        <fullName evidence="9">DMT family transporter</fullName>
    </submittedName>
</protein>
<dbReference type="GO" id="GO:0005886">
    <property type="term" value="C:plasma membrane"/>
    <property type="evidence" value="ECO:0007669"/>
    <property type="project" value="UniProtKB-SubCell"/>
</dbReference>
<evidence type="ECO:0000256" key="3">
    <source>
        <dbReference type="ARBA" id="ARBA00022475"/>
    </source>
</evidence>
<feature type="transmembrane region" description="Helical" evidence="7">
    <location>
        <begin position="130"/>
        <end position="148"/>
    </location>
</feature>
<dbReference type="Proteomes" id="UP000434554">
    <property type="component" value="Unassembled WGS sequence"/>
</dbReference>
<dbReference type="PANTHER" id="PTHR42920">
    <property type="entry name" value="OS03G0707200 PROTEIN-RELATED"/>
    <property type="match status" value="1"/>
</dbReference>
<dbReference type="AlphaFoldDB" id="A0A833CCC6"/>
<reference evidence="9 10" key="1">
    <citation type="submission" date="2019-09" db="EMBL/GenBank/DDBJ databases">
        <title>Draft genome sequence of 3 type strains from the CCUG.</title>
        <authorList>
            <person name="Pineiro-Iglesias B."/>
            <person name="Tunovic T."/>
            <person name="Unosson C."/>
            <person name="Inganas E."/>
            <person name="Ohlen M."/>
            <person name="Cardew S."/>
            <person name="Jensie-Markopoulos S."/>
            <person name="Salva-Serra F."/>
            <person name="Jaen-Luchoro D."/>
            <person name="Karlsson R."/>
            <person name="Svensson-Stadler L."/>
            <person name="Chun J."/>
            <person name="Moore E."/>
        </authorList>
    </citation>
    <scope>NUCLEOTIDE SEQUENCE [LARGE SCALE GENOMIC DNA]</scope>
    <source>
        <strain evidence="9 10">CCUG 65427</strain>
    </source>
</reference>
<feature type="domain" description="EamA" evidence="8">
    <location>
        <begin position="18"/>
        <end position="147"/>
    </location>
</feature>
<feature type="transmembrane region" description="Helical" evidence="7">
    <location>
        <begin position="103"/>
        <end position="123"/>
    </location>
</feature>
<comment type="subcellular location">
    <subcellularLocation>
        <location evidence="1">Cell membrane</location>
        <topology evidence="1">Multi-pass membrane protein</topology>
    </subcellularLocation>
</comment>
<feature type="transmembrane region" description="Helical" evidence="7">
    <location>
        <begin position="20"/>
        <end position="40"/>
    </location>
</feature>
<dbReference type="SUPFAM" id="SSF103481">
    <property type="entry name" value="Multidrug resistance efflux transporter EmrE"/>
    <property type="match status" value="2"/>
</dbReference>
<evidence type="ECO:0000259" key="8">
    <source>
        <dbReference type="Pfam" id="PF00892"/>
    </source>
</evidence>
<organism evidence="9 10">
    <name type="scientific">Veillonella seminalis</name>
    <dbReference type="NCBI Taxonomy" id="1502943"/>
    <lineage>
        <taxon>Bacteria</taxon>
        <taxon>Bacillati</taxon>
        <taxon>Bacillota</taxon>
        <taxon>Negativicutes</taxon>
        <taxon>Veillonellales</taxon>
        <taxon>Veillonellaceae</taxon>
        <taxon>Veillonella</taxon>
    </lineage>
</organism>
<feature type="transmembrane region" description="Helical" evidence="7">
    <location>
        <begin position="77"/>
        <end position="97"/>
    </location>
</feature>
<dbReference type="InterPro" id="IPR000620">
    <property type="entry name" value="EamA_dom"/>
</dbReference>
<dbReference type="Pfam" id="PF00892">
    <property type="entry name" value="EamA"/>
    <property type="match status" value="2"/>
</dbReference>